<evidence type="ECO:0000259" key="2">
    <source>
        <dbReference type="Pfam" id="PF00561"/>
    </source>
</evidence>
<dbReference type="GO" id="GO:0016020">
    <property type="term" value="C:membrane"/>
    <property type="evidence" value="ECO:0007669"/>
    <property type="project" value="TreeGrafter"/>
</dbReference>
<gene>
    <name evidence="3" type="ORF">A2319_00450</name>
</gene>
<dbReference type="Proteomes" id="UP000176420">
    <property type="component" value="Unassembled WGS sequence"/>
</dbReference>
<dbReference type="InterPro" id="IPR050266">
    <property type="entry name" value="AB_hydrolase_sf"/>
</dbReference>
<dbReference type="InterPro" id="IPR000073">
    <property type="entry name" value="AB_hydrolase_1"/>
</dbReference>
<dbReference type="EMBL" id="MHKI01000026">
    <property type="protein sequence ID" value="OGY86025.1"/>
    <property type="molecule type" value="Genomic_DNA"/>
</dbReference>
<evidence type="ECO:0000313" key="3">
    <source>
        <dbReference type="EMBL" id="OGY86025.1"/>
    </source>
</evidence>
<dbReference type="Gene3D" id="3.40.50.1820">
    <property type="entry name" value="alpha/beta hydrolase"/>
    <property type="match status" value="1"/>
</dbReference>
<dbReference type="PRINTS" id="PR00111">
    <property type="entry name" value="ABHYDROLASE"/>
</dbReference>
<accession>A0A1G2BAI8</accession>
<sequence length="260" mass="29440">MLGKRKQLTILENKISYLEYGDANLPSLIFLHGWGGEALSFQPLFQELANKGLRAHFLALDLPGFGQSPPPKRAYALADYVLCVVKYLEVLKLTKVNLISHSFGGRLAIKLLVNYPNLINKNIFIAPAGIYHKRLKVTITKFFAHLIKKVFQFPTLKAAFPLMRNLGYGLIGEHDYLEASGIMAETFQKIIAEDLKLEIPKITAPSLIFWGERDRYVPLADGFYIQQSIKNSQIFTFAQGKHNIHKTYAVQISQKINSFL</sequence>
<keyword evidence="1" id="KW-0378">Hydrolase</keyword>
<dbReference type="SUPFAM" id="SSF53474">
    <property type="entry name" value="alpha/beta-Hydrolases"/>
    <property type="match status" value="1"/>
</dbReference>
<dbReference type="InterPro" id="IPR029058">
    <property type="entry name" value="AB_hydrolase_fold"/>
</dbReference>
<dbReference type="AlphaFoldDB" id="A0A1G2BAI8"/>
<proteinExistence type="predicted"/>
<dbReference type="GO" id="GO:0016787">
    <property type="term" value="F:hydrolase activity"/>
    <property type="evidence" value="ECO:0007669"/>
    <property type="project" value="UniProtKB-KW"/>
</dbReference>
<dbReference type="PANTHER" id="PTHR43798">
    <property type="entry name" value="MONOACYLGLYCEROL LIPASE"/>
    <property type="match status" value="1"/>
</dbReference>
<name>A0A1G2BAI8_9BACT</name>
<protein>
    <recommendedName>
        <fullName evidence="2">AB hydrolase-1 domain-containing protein</fullName>
    </recommendedName>
</protein>
<evidence type="ECO:0000256" key="1">
    <source>
        <dbReference type="ARBA" id="ARBA00022801"/>
    </source>
</evidence>
<reference evidence="3 4" key="1">
    <citation type="journal article" date="2016" name="Nat. Commun.">
        <title>Thousands of microbial genomes shed light on interconnected biogeochemical processes in an aquifer system.</title>
        <authorList>
            <person name="Anantharaman K."/>
            <person name="Brown C.T."/>
            <person name="Hug L.A."/>
            <person name="Sharon I."/>
            <person name="Castelle C.J."/>
            <person name="Probst A.J."/>
            <person name="Thomas B.C."/>
            <person name="Singh A."/>
            <person name="Wilkins M.J."/>
            <person name="Karaoz U."/>
            <person name="Brodie E.L."/>
            <person name="Williams K.H."/>
            <person name="Hubbard S.S."/>
            <person name="Banfield J.F."/>
        </authorList>
    </citation>
    <scope>NUCLEOTIDE SEQUENCE [LARGE SCALE GENOMIC DNA]</scope>
</reference>
<dbReference type="Pfam" id="PF00561">
    <property type="entry name" value="Abhydrolase_1"/>
    <property type="match status" value="1"/>
</dbReference>
<feature type="domain" description="AB hydrolase-1" evidence="2">
    <location>
        <begin position="26"/>
        <end position="245"/>
    </location>
</feature>
<evidence type="ECO:0000313" key="4">
    <source>
        <dbReference type="Proteomes" id="UP000176420"/>
    </source>
</evidence>
<comment type="caution">
    <text evidence="3">The sequence shown here is derived from an EMBL/GenBank/DDBJ whole genome shotgun (WGS) entry which is preliminary data.</text>
</comment>
<organism evidence="3 4">
    <name type="scientific">Candidatus Kerfeldbacteria bacterium RIFOXYB2_FULL_38_14</name>
    <dbReference type="NCBI Taxonomy" id="1798547"/>
    <lineage>
        <taxon>Bacteria</taxon>
        <taxon>Candidatus Kerfeldiibacteriota</taxon>
    </lineage>
</organism>
<dbReference type="PANTHER" id="PTHR43798:SF31">
    <property type="entry name" value="AB HYDROLASE SUPERFAMILY PROTEIN YCLE"/>
    <property type="match status" value="1"/>
</dbReference>